<dbReference type="InterPro" id="IPR046342">
    <property type="entry name" value="CBS_dom_sf"/>
</dbReference>
<evidence type="ECO:0000256" key="3">
    <source>
        <dbReference type="ARBA" id="ARBA00022898"/>
    </source>
</evidence>
<dbReference type="InterPro" id="IPR001926">
    <property type="entry name" value="TrpB-like_PALP"/>
</dbReference>
<dbReference type="FunFam" id="3.40.50.1100:FF:000003">
    <property type="entry name" value="Cystathionine beta-synthase"/>
    <property type="match status" value="1"/>
</dbReference>
<dbReference type="OrthoDB" id="9808024at2"/>
<dbReference type="SUPFAM" id="SSF54631">
    <property type="entry name" value="CBS-domain pair"/>
    <property type="match status" value="1"/>
</dbReference>
<evidence type="ECO:0000313" key="7">
    <source>
        <dbReference type="Proteomes" id="UP000071561"/>
    </source>
</evidence>
<keyword evidence="7" id="KW-1185">Reference proteome</keyword>
<dbReference type="InterPro" id="IPR001216">
    <property type="entry name" value="P-phosphate_BS"/>
</dbReference>
<evidence type="ECO:0000256" key="2">
    <source>
        <dbReference type="ARBA" id="ARBA00007103"/>
    </source>
</evidence>
<dbReference type="RefSeq" id="WP_068402523.1">
    <property type="nucleotide sequence ID" value="NZ_CP014504.1"/>
</dbReference>
<dbReference type="FunFam" id="3.40.50.1100:FF:000118">
    <property type="entry name" value="Related to CYS4-cystathionine beta-synthase"/>
    <property type="match status" value="1"/>
</dbReference>
<dbReference type="SUPFAM" id="SSF53686">
    <property type="entry name" value="Tryptophan synthase beta subunit-like PLP-dependent enzymes"/>
    <property type="match status" value="1"/>
</dbReference>
<evidence type="ECO:0000256" key="4">
    <source>
        <dbReference type="PROSITE-ProRule" id="PRU00703"/>
    </source>
</evidence>
<proteinExistence type="inferred from homology"/>
<dbReference type="GO" id="GO:0006535">
    <property type="term" value="P:cysteine biosynthetic process from serine"/>
    <property type="evidence" value="ECO:0007669"/>
    <property type="project" value="InterPro"/>
</dbReference>
<dbReference type="PROSITE" id="PS00901">
    <property type="entry name" value="CYS_SYNTHASE"/>
    <property type="match status" value="1"/>
</dbReference>
<evidence type="ECO:0000259" key="5">
    <source>
        <dbReference type="PROSITE" id="PS51371"/>
    </source>
</evidence>
<dbReference type="InterPro" id="IPR050214">
    <property type="entry name" value="Cys_Synth/Cystath_Beta-Synth"/>
</dbReference>
<dbReference type="AlphaFoldDB" id="A0A127VFH6"/>
<dbReference type="Gene3D" id="3.10.580.10">
    <property type="entry name" value="CBS-domain"/>
    <property type="match status" value="1"/>
</dbReference>
<dbReference type="InterPro" id="IPR000644">
    <property type="entry name" value="CBS_dom"/>
</dbReference>
<dbReference type="KEGG" id="pcm:AY601_3057"/>
<reference evidence="6 7" key="1">
    <citation type="submission" date="2016-03" db="EMBL/GenBank/DDBJ databases">
        <title>Complete genome sequence of Pedobacter cryoconitis PAMC 27485.</title>
        <authorList>
            <person name="Lee J."/>
            <person name="Kim O.-S."/>
        </authorList>
    </citation>
    <scope>NUCLEOTIDE SEQUENCE [LARGE SCALE GENOMIC DNA]</scope>
    <source>
        <strain evidence="6 7">PAMC 27485</strain>
    </source>
</reference>
<dbReference type="Pfam" id="PF00291">
    <property type="entry name" value="PALP"/>
    <property type="match status" value="1"/>
</dbReference>
<dbReference type="PANTHER" id="PTHR10314">
    <property type="entry name" value="CYSTATHIONINE BETA-SYNTHASE"/>
    <property type="match status" value="1"/>
</dbReference>
<dbReference type="Pfam" id="PF00571">
    <property type="entry name" value="CBS"/>
    <property type="match status" value="2"/>
</dbReference>
<dbReference type="PATRIC" id="fig|188932.3.peg.3187"/>
<organism evidence="6 7">
    <name type="scientific">Pedobacter cryoconitis</name>
    <dbReference type="NCBI Taxonomy" id="188932"/>
    <lineage>
        <taxon>Bacteria</taxon>
        <taxon>Pseudomonadati</taxon>
        <taxon>Bacteroidota</taxon>
        <taxon>Sphingobacteriia</taxon>
        <taxon>Sphingobacteriales</taxon>
        <taxon>Sphingobacteriaceae</taxon>
        <taxon>Pedobacter</taxon>
    </lineage>
</organism>
<dbReference type="EMBL" id="CP014504">
    <property type="protein sequence ID" value="AMP99930.1"/>
    <property type="molecule type" value="Genomic_DNA"/>
</dbReference>
<feature type="domain" description="CBS" evidence="5">
    <location>
        <begin position="339"/>
        <end position="396"/>
    </location>
</feature>
<keyword evidence="4" id="KW-0129">CBS domain</keyword>
<name>A0A127VFH6_9SPHI</name>
<comment type="similarity">
    <text evidence="2">Belongs to the cysteine synthase/cystathionine beta-synthase family.</text>
</comment>
<dbReference type="Proteomes" id="UP000071561">
    <property type="component" value="Chromosome"/>
</dbReference>
<evidence type="ECO:0000256" key="1">
    <source>
        <dbReference type="ARBA" id="ARBA00001933"/>
    </source>
</evidence>
<protein>
    <submittedName>
        <fullName evidence="6">Cystathionine beta-synthase</fullName>
    </submittedName>
</protein>
<evidence type="ECO:0000313" key="6">
    <source>
        <dbReference type="EMBL" id="AMP99930.1"/>
    </source>
</evidence>
<dbReference type="CDD" id="cd01561">
    <property type="entry name" value="CBS_like"/>
    <property type="match status" value="1"/>
</dbReference>
<dbReference type="Gene3D" id="3.40.50.1100">
    <property type="match status" value="2"/>
</dbReference>
<dbReference type="SMART" id="SM00116">
    <property type="entry name" value="CBS"/>
    <property type="match status" value="2"/>
</dbReference>
<sequence length="453" mass="50065">MWYNNILETIGNTPLVRLNNVTKEIQATVLAKVETTNPGNSIKDRMALKMIEDAEKSGKLKPGGTIIEGTSGNTGMGLAMAAIIKGYKCIFTTTDKQSKEKVDALRAFGAEVIVCPTNVEPEDPRSYYSVSSRLEREVPNSWKPNQYDNLANTEAHYEQTGPEIWAQTEGKITHLVVGVGTGGTISGTGKYLKEQNPDIKVWGIDTYGSVFKKYKETGILDKNEIYPYITEGIGEDFLPKNVNFDIIDLFEKVTDKDAALMTRDIARKEGIFVGNSAGSAIAGLLQLKDKLKPEDVVVVIFHDHGSRYMGKMYNEDWLRERGFLTDEKLTAKSILAKKEQSEIVTIDCEKTIVEAINTMNMLNISQIPVTQQGMVVGKLAEGDILRALLENPSLKSAPVKEIMSATFPFVDMNTSIDKISSLINKENSAVLVEDENGNFEIITQYDIINAISA</sequence>
<comment type="cofactor">
    <cofactor evidence="1">
        <name>pyridoxal 5'-phosphate</name>
        <dbReference type="ChEBI" id="CHEBI:597326"/>
    </cofactor>
</comment>
<keyword evidence="3" id="KW-0663">Pyridoxal phosphate</keyword>
<dbReference type="InterPro" id="IPR036052">
    <property type="entry name" value="TrpB-like_PALP_sf"/>
</dbReference>
<dbReference type="PROSITE" id="PS51371">
    <property type="entry name" value="CBS"/>
    <property type="match status" value="1"/>
</dbReference>
<dbReference type="GO" id="GO:0016765">
    <property type="term" value="F:transferase activity, transferring alkyl or aryl (other than methyl) groups"/>
    <property type="evidence" value="ECO:0007669"/>
    <property type="project" value="UniProtKB-ARBA"/>
</dbReference>
<gene>
    <name evidence="6" type="ORF">AY601_3057</name>
</gene>
<accession>A0A127VFH6</accession>